<dbReference type="Pfam" id="PF00696">
    <property type="entry name" value="AA_kinase"/>
    <property type="match status" value="1"/>
</dbReference>
<keyword evidence="5" id="KW-0808">Transferase</keyword>
<dbReference type="PANTHER" id="PTHR23342:SF0">
    <property type="entry name" value="N-ACETYLGLUTAMATE SYNTHASE, MITOCHONDRIAL"/>
    <property type="match status" value="1"/>
</dbReference>
<organism evidence="12 13">
    <name type="scientific">Alicyclobacillus cellulosilyticus</name>
    <dbReference type="NCBI Taxonomy" id="1003997"/>
    <lineage>
        <taxon>Bacteria</taxon>
        <taxon>Bacillati</taxon>
        <taxon>Bacillota</taxon>
        <taxon>Bacilli</taxon>
        <taxon>Bacillales</taxon>
        <taxon>Alicyclobacillaceae</taxon>
        <taxon>Alicyclobacillus</taxon>
    </lineage>
</organism>
<dbReference type="PANTHER" id="PTHR23342">
    <property type="entry name" value="N-ACETYLGLUTAMATE SYNTHASE"/>
    <property type="match status" value="1"/>
</dbReference>
<comment type="caution">
    <text evidence="12">The sequence shown here is derived from an EMBL/GenBank/DDBJ whole genome shotgun (WGS) entry which is preliminary data.</text>
</comment>
<accession>A0A917K8R3</accession>
<dbReference type="GO" id="GO:0006526">
    <property type="term" value="P:L-arginine biosynthetic process"/>
    <property type="evidence" value="ECO:0007669"/>
    <property type="project" value="UniProtKB-KW"/>
</dbReference>
<name>A0A917K8R3_9BACL</name>
<dbReference type="GO" id="GO:0005524">
    <property type="term" value="F:ATP binding"/>
    <property type="evidence" value="ECO:0007669"/>
    <property type="project" value="UniProtKB-KW"/>
</dbReference>
<evidence type="ECO:0000256" key="2">
    <source>
        <dbReference type="ARBA" id="ARBA00013065"/>
    </source>
</evidence>
<evidence type="ECO:0000259" key="11">
    <source>
        <dbReference type="Pfam" id="PF00696"/>
    </source>
</evidence>
<sequence length="268" mass="27783">MAVTVLKIGGALRDDALQAVVRAVHAARRAGDDVAVVHGGGPRITAALAEAGIELPFVDGLRLTTPEAVTVVERVLAREVNGELVAQLCAAGLPACGLSGADGILWARGLPGMQRTGEVARVEVQPVRAAWSAGHVPVLAPVGVDEHGRRYNVNADLAAAAVAGRLGARRVVFLTDVPGIYEDFAAKRLLTDVRAERLRALRSAGCFTAGMIPKVEAVLAAIDAGVKQVYVVDGRDEAAVTWAATDAGEAEPRPGAFPGTRVTKEEVA</sequence>
<keyword evidence="3" id="KW-0055">Arginine biosynthesis</keyword>
<feature type="domain" description="Aspartate/glutamate/uridylate kinase" evidence="11">
    <location>
        <begin position="3"/>
        <end position="233"/>
    </location>
</feature>
<dbReference type="EMBL" id="BMOY01000012">
    <property type="protein sequence ID" value="GGJ03200.1"/>
    <property type="molecule type" value="Genomic_DNA"/>
</dbReference>
<evidence type="ECO:0000313" key="12">
    <source>
        <dbReference type="EMBL" id="GGJ03200.1"/>
    </source>
</evidence>
<comment type="pathway">
    <text evidence="1">Amino-acid biosynthesis; L-arginine biosynthesis; N(2)-acetyl-L-ornithine from L-glutamate: step 2/4.</text>
</comment>
<dbReference type="GO" id="GO:0003991">
    <property type="term" value="F:acetylglutamate kinase activity"/>
    <property type="evidence" value="ECO:0007669"/>
    <property type="project" value="UniProtKB-EC"/>
</dbReference>
<dbReference type="NCBIfam" id="TIGR00761">
    <property type="entry name" value="argB"/>
    <property type="match status" value="1"/>
</dbReference>
<dbReference type="RefSeq" id="WP_188881594.1">
    <property type="nucleotide sequence ID" value="NZ_BMOY01000012.1"/>
</dbReference>
<dbReference type="AlphaFoldDB" id="A0A917K8R3"/>
<evidence type="ECO:0000256" key="3">
    <source>
        <dbReference type="ARBA" id="ARBA00022571"/>
    </source>
</evidence>
<keyword evidence="8" id="KW-0067">ATP-binding</keyword>
<dbReference type="GO" id="GO:0005737">
    <property type="term" value="C:cytoplasm"/>
    <property type="evidence" value="ECO:0007669"/>
    <property type="project" value="InterPro"/>
</dbReference>
<dbReference type="InterPro" id="IPR036393">
    <property type="entry name" value="AceGlu_kinase-like_sf"/>
</dbReference>
<protein>
    <recommendedName>
        <fullName evidence="2">acetylglutamate kinase</fullName>
        <ecNumber evidence="2">2.7.2.8</ecNumber>
    </recommendedName>
</protein>
<dbReference type="InterPro" id="IPR001048">
    <property type="entry name" value="Asp/Glu/Uridylate_kinase"/>
</dbReference>
<dbReference type="Gene3D" id="3.40.1160.10">
    <property type="entry name" value="Acetylglutamate kinase-like"/>
    <property type="match status" value="1"/>
</dbReference>
<evidence type="ECO:0000256" key="8">
    <source>
        <dbReference type="ARBA" id="ARBA00022840"/>
    </source>
</evidence>
<keyword evidence="4" id="KW-0028">Amino-acid biosynthesis</keyword>
<evidence type="ECO:0000256" key="9">
    <source>
        <dbReference type="ARBA" id="ARBA00048141"/>
    </source>
</evidence>
<reference evidence="12" key="1">
    <citation type="journal article" date="2014" name="Int. J. Syst. Evol. Microbiol.">
        <title>Complete genome sequence of Corynebacterium casei LMG S-19264T (=DSM 44701T), isolated from a smear-ripened cheese.</title>
        <authorList>
            <consortium name="US DOE Joint Genome Institute (JGI-PGF)"/>
            <person name="Walter F."/>
            <person name="Albersmeier A."/>
            <person name="Kalinowski J."/>
            <person name="Ruckert C."/>
        </authorList>
    </citation>
    <scope>NUCLEOTIDE SEQUENCE</scope>
    <source>
        <strain evidence="12">JCM 18487</strain>
    </source>
</reference>
<reference evidence="12" key="2">
    <citation type="submission" date="2020-09" db="EMBL/GenBank/DDBJ databases">
        <authorList>
            <person name="Sun Q."/>
            <person name="Ohkuma M."/>
        </authorList>
    </citation>
    <scope>NUCLEOTIDE SEQUENCE</scope>
    <source>
        <strain evidence="12">JCM 18487</strain>
    </source>
</reference>
<gene>
    <name evidence="12" type="primary">argB</name>
    <name evidence="12" type="ORF">GCM10010885_10590</name>
</gene>
<keyword evidence="13" id="KW-1185">Reference proteome</keyword>
<evidence type="ECO:0000256" key="1">
    <source>
        <dbReference type="ARBA" id="ARBA00004828"/>
    </source>
</evidence>
<evidence type="ECO:0000256" key="7">
    <source>
        <dbReference type="ARBA" id="ARBA00022777"/>
    </source>
</evidence>
<dbReference type="SUPFAM" id="SSF53633">
    <property type="entry name" value="Carbamate kinase-like"/>
    <property type="match status" value="1"/>
</dbReference>
<keyword evidence="6" id="KW-0547">Nucleotide-binding</keyword>
<evidence type="ECO:0000256" key="5">
    <source>
        <dbReference type="ARBA" id="ARBA00022679"/>
    </source>
</evidence>
<dbReference type="PIRSF" id="PIRSF000728">
    <property type="entry name" value="NAGK"/>
    <property type="match status" value="1"/>
</dbReference>
<dbReference type="Proteomes" id="UP000637695">
    <property type="component" value="Unassembled WGS sequence"/>
</dbReference>
<feature type="region of interest" description="Disordered" evidence="10">
    <location>
        <begin position="249"/>
        <end position="268"/>
    </location>
</feature>
<dbReference type="EC" id="2.7.2.8" evidence="2"/>
<dbReference type="InterPro" id="IPR004662">
    <property type="entry name" value="AcgluKinase_fam"/>
</dbReference>
<proteinExistence type="predicted"/>
<keyword evidence="7 12" id="KW-0418">Kinase</keyword>
<evidence type="ECO:0000256" key="10">
    <source>
        <dbReference type="SAM" id="MobiDB-lite"/>
    </source>
</evidence>
<dbReference type="InterPro" id="IPR001057">
    <property type="entry name" value="Glu/AcGlu_kinase"/>
</dbReference>
<evidence type="ECO:0000256" key="4">
    <source>
        <dbReference type="ARBA" id="ARBA00022605"/>
    </source>
</evidence>
<evidence type="ECO:0000313" key="13">
    <source>
        <dbReference type="Proteomes" id="UP000637695"/>
    </source>
</evidence>
<dbReference type="CDD" id="cd04238">
    <property type="entry name" value="AAK_NAGK-like"/>
    <property type="match status" value="1"/>
</dbReference>
<comment type="catalytic activity">
    <reaction evidence="9">
        <text>N-acetyl-L-glutamate + ATP = N-acetyl-L-glutamyl 5-phosphate + ADP</text>
        <dbReference type="Rhea" id="RHEA:14629"/>
        <dbReference type="ChEBI" id="CHEBI:30616"/>
        <dbReference type="ChEBI" id="CHEBI:44337"/>
        <dbReference type="ChEBI" id="CHEBI:57936"/>
        <dbReference type="ChEBI" id="CHEBI:456216"/>
        <dbReference type="EC" id="2.7.2.8"/>
    </reaction>
</comment>
<dbReference type="PRINTS" id="PR00474">
    <property type="entry name" value="GLU5KINASE"/>
</dbReference>
<evidence type="ECO:0000256" key="6">
    <source>
        <dbReference type="ARBA" id="ARBA00022741"/>
    </source>
</evidence>